<evidence type="ECO:0000256" key="8">
    <source>
        <dbReference type="ARBA" id="ARBA00023310"/>
    </source>
</evidence>
<organism evidence="11 12">
    <name type="scientific">Alicyclobacillus hesperidum</name>
    <dbReference type="NCBI Taxonomy" id="89784"/>
    <lineage>
        <taxon>Bacteria</taxon>
        <taxon>Bacillati</taxon>
        <taxon>Bacillota</taxon>
        <taxon>Bacilli</taxon>
        <taxon>Bacillales</taxon>
        <taxon>Alicyclobacillaceae</taxon>
        <taxon>Alicyclobacillus</taxon>
    </lineage>
</organism>
<dbReference type="PANTHER" id="PTHR15184:SF9">
    <property type="entry name" value="SPI-1 TYPE 3 SECRETION SYSTEM ATPASE"/>
    <property type="match status" value="1"/>
</dbReference>
<dbReference type="PROSITE" id="PS00152">
    <property type="entry name" value="ATPASE_ALPHA_BETA"/>
    <property type="match status" value="1"/>
</dbReference>
<evidence type="ECO:0000313" key="11">
    <source>
        <dbReference type="EMBL" id="SDW30526.1"/>
    </source>
</evidence>
<gene>
    <name evidence="11" type="ORF">SAMN04489725_10448</name>
</gene>
<dbReference type="SMART" id="SM00382">
    <property type="entry name" value="AAA"/>
    <property type="match status" value="1"/>
</dbReference>
<dbReference type="PANTHER" id="PTHR15184">
    <property type="entry name" value="ATP SYNTHASE"/>
    <property type="match status" value="1"/>
</dbReference>
<dbReference type="Pfam" id="PF18269">
    <property type="entry name" value="T3SS_ATPase_C"/>
    <property type="match status" value="1"/>
</dbReference>
<reference evidence="12" key="1">
    <citation type="submission" date="2016-10" db="EMBL/GenBank/DDBJ databases">
        <authorList>
            <person name="Varghese N."/>
        </authorList>
    </citation>
    <scope>NUCLEOTIDE SEQUENCE [LARGE SCALE GENOMIC DNA]</scope>
    <source>
        <strain evidence="12">DSM 12489</strain>
    </source>
</reference>
<evidence type="ECO:0000256" key="9">
    <source>
        <dbReference type="ARBA" id="ARBA00034006"/>
    </source>
</evidence>
<feature type="domain" description="AAA+ ATPase" evidence="10">
    <location>
        <begin position="160"/>
        <end position="341"/>
    </location>
</feature>
<dbReference type="EMBL" id="FNOJ01000004">
    <property type="protein sequence ID" value="SDW30526.1"/>
    <property type="molecule type" value="Genomic_DNA"/>
</dbReference>
<evidence type="ECO:0000256" key="3">
    <source>
        <dbReference type="ARBA" id="ARBA00022490"/>
    </source>
</evidence>
<evidence type="ECO:0000256" key="4">
    <source>
        <dbReference type="ARBA" id="ARBA00022741"/>
    </source>
</evidence>
<dbReference type="FunFam" id="3.40.50.12240:FF:000002">
    <property type="entry name" value="Flagellum-specific ATP synthase FliI"/>
    <property type="match status" value="1"/>
</dbReference>
<dbReference type="Gene3D" id="3.40.50.12240">
    <property type="match status" value="1"/>
</dbReference>
<keyword evidence="7" id="KW-1278">Translocase</keyword>
<evidence type="ECO:0000256" key="1">
    <source>
        <dbReference type="ARBA" id="ARBA00004496"/>
    </source>
</evidence>
<evidence type="ECO:0000256" key="7">
    <source>
        <dbReference type="ARBA" id="ARBA00022967"/>
    </source>
</evidence>
<dbReference type="NCBIfam" id="TIGR01026">
    <property type="entry name" value="fliI_yscN"/>
    <property type="match status" value="1"/>
</dbReference>
<comment type="subcellular location">
    <subcellularLocation>
        <location evidence="1">Cytoplasm</location>
    </subcellularLocation>
</comment>
<dbReference type="InterPro" id="IPR040627">
    <property type="entry name" value="T3SS_ATPase_C"/>
</dbReference>
<evidence type="ECO:0000256" key="2">
    <source>
        <dbReference type="ARBA" id="ARBA00022448"/>
    </source>
</evidence>
<sequence>MPAMWTLLEAATEQLSTRRLLRMEGSVTKLVGTAIEATGPRTSLGDLCLVHGGEHACLAEVAGFREDKLLLVPLSEIASIAPGASVTYLQRQLAVACGQGLLGRVLNGLGEPDDGQGAIAGNVTYRPVWGRPVHPLRRRRIEHVLATGVRAIDALLTLGEGQRVGVFAGSGVGKSTLLSMIARGSEADVNVIALVGERGREVREFIERDLGEEGLARSVVIVATSDQPAYIRMKAAFVATAIAEHFRDTGKRVAFMMDSVTRFAMAQREVGLAAGEPPSSRGYTPSVFALLPQLLERTGPGETGAITAFYTVLVEGDDLNDPIADAVRGILDGHVVLSRRLANAGHYPAIDILASISRLFSTVASSDHQRQARLVRHWLSRYQEVEDLLRIGAYRSGTDAEVDIAIEKIAAIRALLEQEADEHTPFAETMARLAALTGGAP</sequence>
<keyword evidence="6" id="KW-0653">Protein transport</keyword>
<dbReference type="Pfam" id="PF00006">
    <property type="entry name" value="ATP-synt_ab"/>
    <property type="match status" value="1"/>
</dbReference>
<dbReference type="InterPro" id="IPR027417">
    <property type="entry name" value="P-loop_NTPase"/>
</dbReference>
<dbReference type="GO" id="GO:0030257">
    <property type="term" value="C:type III protein secretion system complex"/>
    <property type="evidence" value="ECO:0007669"/>
    <property type="project" value="InterPro"/>
</dbReference>
<dbReference type="AlphaFoldDB" id="A0A1H2SFY0"/>
<protein>
    <submittedName>
        <fullName evidence="11">Type III secretion system ATPase, FliI/YscN</fullName>
    </submittedName>
</protein>
<dbReference type="InterPro" id="IPR020003">
    <property type="entry name" value="ATPase_a/bsu_AS"/>
</dbReference>
<evidence type="ECO:0000259" key="10">
    <source>
        <dbReference type="SMART" id="SM00382"/>
    </source>
</evidence>
<proteinExistence type="predicted"/>
<dbReference type="GO" id="GO:0030254">
    <property type="term" value="P:protein secretion by the type III secretion system"/>
    <property type="evidence" value="ECO:0007669"/>
    <property type="project" value="InterPro"/>
</dbReference>
<name>A0A1H2SFY0_9BACL</name>
<dbReference type="GO" id="GO:0005524">
    <property type="term" value="F:ATP binding"/>
    <property type="evidence" value="ECO:0007669"/>
    <property type="project" value="UniProtKB-KW"/>
</dbReference>
<dbReference type="InterPro" id="IPR005714">
    <property type="entry name" value="ATPase_T3SS_FliI/YscN"/>
</dbReference>
<dbReference type="InterPro" id="IPR003593">
    <property type="entry name" value="AAA+_ATPase"/>
</dbReference>
<dbReference type="GO" id="GO:0016887">
    <property type="term" value="F:ATP hydrolysis activity"/>
    <property type="evidence" value="ECO:0007669"/>
    <property type="project" value="InterPro"/>
</dbReference>
<keyword evidence="3" id="KW-0963">Cytoplasm</keyword>
<keyword evidence="5" id="KW-0067">ATP-binding</keyword>
<evidence type="ECO:0000313" key="12">
    <source>
        <dbReference type="Proteomes" id="UP000182589"/>
    </source>
</evidence>
<keyword evidence="12" id="KW-1185">Reference proteome</keyword>
<dbReference type="InterPro" id="IPR050053">
    <property type="entry name" value="ATPase_alpha/beta_chains"/>
</dbReference>
<dbReference type="InterPro" id="IPR000194">
    <property type="entry name" value="ATPase_F1/V1/A1_a/bsu_nucl-bd"/>
</dbReference>
<keyword evidence="8" id="KW-0066">ATP synthesis</keyword>
<evidence type="ECO:0000256" key="6">
    <source>
        <dbReference type="ARBA" id="ARBA00022927"/>
    </source>
</evidence>
<dbReference type="Proteomes" id="UP000182589">
    <property type="component" value="Unassembled WGS sequence"/>
</dbReference>
<dbReference type="GO" id="GO:0008564">
    <property type="term" value="F:protein-exporting ATPase activity"/>
    <property type="evidence" value="ECO:0007669"/>
    <property type="project" value="UniProtKB-EC"/>
</dbReference>
<dbReference type="GO" id="GO:0046933">
    <property type="term" value="F:proton-transporting ATP synthase activity, rotational mechanism"/>
    <property type="evidence" value="ECO:0007669"/>
    <property type="project" value="TreeGrafter"/>
</dbReference>
<keyword evidence="4" id="KW-0547">Nucleotide-binding</keyword>
<accession>A0A1H2SFY0</accession>
<evidence type="ECO:0000256" key="5">
    <source>
        <dbReference type="ARBA" id="ARBA00022840"/>
    </source>
</evidence>
<dbReference type="GO" id="GO:0005737">
    <property type="term" value="C:cytoplasm"/>
    <property type="evidence" value="ECO:0007669"/>
    <property type="project" value="UniProtKB-SubCell"/>
</dbReference>
<dbReference type="SUPFAM" id="SSF52540">
    <property type="entry name" value="P-loop containing nucleoside triphosphate hydrolases"/>
    <property type="match status" value="1"/>
</dbReference>
<dbReference type="STRING" id="89784.SAMN04489725_10448"/>
<comment type="catalytic activity">
    <reaction evidence="9">
        <text>ATP + H2O + cellular proteinSide 1 = ADP + phosphate + cellular proteinSide 2.</text>
        <dbReference type="EC" id="7.4.2.8"/>
    </reaction>
</comment>
<dbReference type="CDD" id="cd01136">
    <property type="entry name" value="ATPase_flagellum-secretory_path_III"/>
    <property type="match status" value="1"/>
</dbReference>
<keyword evidence="2" id="KW-0813">Transport</keyword>